<dbReference type="AlphaFoldDB" id="A0A1I1F4Y2"/>
<dbReference type="RefSeq" id="WP_092320046.1">
    <property type="nucleotide sequence ID" value="NZ_FOKY01000026.1"/>
</dbReference>
<name>A0A1I1F4Y2_BREAD</name>
<keyword evidence="2" id="KW-1185">Reference proteome</keyword>
<dbReference type="STRING" id="34097.SAMN02745150_01400"/>
<evidence type="ECO:0000313" key="1">
    <source>
        <dbReference type="EMBL" id="SFB94445.1"/>
    </source>
</evidence>
<evidence type="ECO:0000313" key="2">
    <source>
        <dbReference type="Proteomes" id="UP000240042"/>
    </source>
</evidence>
<dbReference type="EMBL" id="FOKY01000026">
    <property type="protein sequence ID" value="SFB94445.1"/>
    <property type="molecule type" value="Genomic_DNA"/>
</dbReference>
<reference evidence="2" key="1">
    <citation type="submission" date="2016-10" db="EMBL/GenBank/DDBJ databases">
        <authorList>
            <person name="Varghese N."/>
            <person name="Submissions S."/>
        </authorList>
    </citation>
    <scope>NUCLEOTIDE SEQUENCE [LARGE SCALE GENOMIC DNA]</scope>
    <source>
        <strain evidence="2">ATCC 43811</strain>
    </source>
</reference>
<proteinExistence type="predicted"/>
<gene>
    <name evidence="1" type="ORF">SAMN02745150_01400</name>
</gene>
<dbReference type="Proteomes" id="UP000240042">
    <property type="component" value="Unassembled WGS sequence"/>
</dbReference>
<protein>
    <submittedName>
        <fullName evidence="1">Uncharacterized protein</fullName>
    </submittedName>
</protein>
<accession>A0A1I1F4Y2</accession>
<sequence>MTDGLDLVTIFFRKAADVWYDENKVMQTGAILFKNMADGMGIPVCRMFSGGAQEASEGIVRTFAIDPRYSTSNYGIGSGYDYRGALLIELMLPSGAYGADAWKERKYYAQILQYCIEQAFTDPEPCTSRFLIESISIDYMTQGDGKFDIFHTIKEVTNKKLTARVDVTALAWTGE</sequence>
<organism evidence="1 2">
    <name type="scientific">Brevinema andersonii</name>
    <dbReference type="NCBI Taxonomy" id="34097"/>
    <lineage>
        <taxon>Bacteria</taxon>
        <taxon>Pseudomonadati</taxon>
        <taxon>Spirochaetota</taxon>
        <taxon>Spirochaetia</taxon>
        <taxon>Brevinematales</taxon>
        <taxon>Brevinemataceae</taxon>
        <taxon>Brevinema</taxon>
    </lineage>
</organism>